<evidence type="ECO:0000313" key="2">
    <source>
        <dbReference type="Proteomes" id="UP000037977"/>
    </source>
</evidence>
<evidence type="ECO:0000313" key="1">
    <source>
        <dbReference type="EMBL" id="KOY82800.1"/>
    </source>
</evidence>
<reference evidence="1 2" key="1">
    <citation type="submission" date="2015-07" db="EMBL/GenBank/DDBJ databases">
        <title>Genome sequencing project for genomic taxonomy and phylogenomics of Bacillus-like bacteria.</title>
        <authorList>
            <person name="Liu B."/>
            <person name="Wang J."/>
            <person name="Zhu Y."/>
            <person name="Liu G."/>
            <person name="Chen Q."/>
            <person name="Chen Z."/>
            <person name="Che J."/>
            <person name="Ge C."/>
            <person name="Shi H."/>
            <person name="Pan Z."/>
            <person name="Liu X."/>
        </authorList>
    </citation>
    <scope>NUCLEOTIDE SEQUENCE [LARGE SCALE GENOMIC DNA]</scope>
    <source>
        <strain evidence="1 2">DSM 54</strain>
    </source>
</reference>
<accession>A0A0M9DLF1</accession>
<dbReference type="Proteomes" id="UP000037977">
    <property type="component" value="Unassembled WGS sequence"/>
</dbReference>
<keyword evidence="2" id="KW-1185">Reference proteome</keyword>
<comment type="caution">
    <text evidence="1">The sequence shown here is derived from an EMBL/GenBank/DDBJ whole genome shotgun (WGS) entry which is preliminary data.</text>
</comment>
<dbReference type="OrthoDB" id="2740697at2"/>
<dbReference type="PATRIC" id="fig|33935.3.peg.541"/>
<dbReference type="AlphaFoldDB" id="A0A0M9DLF1"/>
<dbReference type="RefSeq" id="WP_053994039.1">
    <property type="nucleotide sequence ID" value="NZ_CP065643.1"/>
</dbReference>
<sequence length="206" mass="22628">MHIRFNPIGNLGAVSTFQVQQSQKTFTVEAEETDPKQAEIETSRKKYAEMIQSCNAIDQGATPKQLVNTQTNAICIEYGVYYHLGTINGKPLNGTALTGGGFNSNFSPMIWKSEPGTRVTPEQEAALRRHKSYSQAERQGANELVHVLMTLKRLGDGGSLATINKDAMFMQNFSRFAKGVGLDISKPFTINGKLFSYSKGSLQAVE</sequence>
<name>A0A0M9DLF1_9BACI</name>
<dbReference type="EMBL" id="LGCI01000005">
    <property type="protein sequence ID" value="KOY82800.1"/>
    <property type="molecule type" value="Genomic_DNA"/>
</dbReference>
<dbReference type="STRING" id="33935.ADM90_05605"/>
<proteinExistence type="predicted"/>
<organism evidence="1 2">
    <name type="scientific">Lysinibacillus macroides</name>
    <dbReference type="NCBI Taxonomy" id="33935"/>
    <lineage>
        <taxon>Bacteria</taxon>
        <taxon>Bacillati</taxon>
        <taxon>Bacillota</taxon>
        <taxon>Bacilli</taxon>
        <taxon>Bacillales</taxon>
        <taxon>Bacillaceae</taxon>
        <taxon>Lysinibacillus</taxon>
    </lineage>
</organism>
<protein>
    <submittedName>
        <fullName evidence="1">Uncharacterized protein</fullName>
    </submittedName>
</protein>
<gene>
    <name evidence="1" type="ORF">ADM90_05605</name>
</gene>